<accession>A0ABZ0HMR9</accession>
<evidence type="ECO:0000313" key="2">
    <source>
        <dbReference type="EMBL" id="WOJ88602.1"/>
    </source>
</evidence>
<name>A0ABZ0HMR9_9HYPH</name>
<sequence length="52" mass="5413">MNSDEMNASPAGFSETGGGIDLRGVAMAVRGLSAGLLALTFLKTRARKRMAD</sequence>
<dbReference type="RefSeq" id="WP_407338042.1">
    <property type="nucleotide sequence ID" value="NZ_CP136862.1"/>
</dbReference>
<organism evidence="2 3">
    <name type="scientific">Methylocapsa polymorpha</name>
    <dbReference type="NCBI Taxonomy" id="3080828"/>
    <lineage>
        <taxon>Bacteria</taxon>
        <taxon>Pseudomonadati</taxon>
        <taxon>Pseudomonadota</taxon>
        <taxon>Alphaproteobacteria</taxon>
        <taxon>Hyphomicrobiales</taxon>
        <taxon>Beijerinckiaceae</taxon>
        <taxon>Methylocapsa</taxon>
    </lineage>
</organism>
<proteinExistence type="predicted"/>
<protein>
    <submittedName>
        <fullName evidence="2">Uncharacterized protein</fullName>
    </submittedName>
</protein>
<keyword evidence="1" id="KW-1133">Transmembrane helix</keyword>
<dbReference type="Proteomes" id="UP001626536">
    <property type="component" value="Chromosome"/>
</dbReference>
<keyword evidence="3" id="KW-1185">Reference proteome</keyword>
<evidence type="ECO:0000256" key="1">
    <source>
        <dbReference type="SAM" id="Phobius"/>
    </source>
</evidence>
<dbReference type="EMBL" id="CP136862">
    <property type="protein sequence ID" value="WOJ88602.1"/>
    <property type="molecule type" value="Genomic_DNA"/>
</dbReference>
<gene>
    <name evidence="2" type="ORF">RZS28_12325</name>
</gene>
<reference evidence="2 3" key="1">
    <citation type="submission" date="2023-10" db="EMBL/GenBank/DDBJ databases">
        <title>Novel methanotroph of the genus Methylocapsa from a subarctic wetland.</title>
        <authorList>
            <person name="Belova S.E."/>
            <person name="Oshkin I.Y."/>
            <person name="Miroshnikov K."/>
            <person name="Dedysh S.N."/>
        </authorList>
    </citation>
    <scope>NUCLEOTIDE SEQUENCE [LARGE SCALE GENOMIC DNA]</scope>
    <source>
        <strain evidence="2 3">RX1</strain>
    </source>
</reference>
<evidence type="ECO:0000313" key="3">
    <source>
        <dbReference type="Proteomes" id="UP001626536"/>
    </source>
</evidence>
<keyword evidence="1" id="KW-0472">Membrane</keyword>
<feature type="transmembrane region" description="Helical" evidence="1">
    <location>
        <begin position="20"/>
        <end position="42"/>
    </location>
</feature>
<keyword evidence="1" id="KW-0812">Transmembrane</keyword>